<comment type="similarity">
    <text evidence="2">Belongs to the terpene cyclase/mutase family.</text>
</comment>
<evidence type="ECO:0000259" key="5">
    <source>
        <dbReference type="Pfam" id="PF13243"/>
    </source>
</evidence>
<dbReference type="EC" id="4.2.1.129" evidence="7"/>
<evidence type="ECO:0000256" key="3">
    <source>
        <dbReference type="ARBA" id="ARBA00022737"/>
    </source>
</evidence>
<dbReference type="RefSeq" id="WP_145260857.1">
    <property type="nucleotide sequence ID" value="NZ_CP036316.1"/>
</dbReference>
<dbReference type="UniPathway" id="UPA00337"/>
<dbReference type="InterPro" id="IPR008930">
    <property type="entry name" value="Terpenoid_cyclase/PrenylTrfase"/>
</dbReference>
<feature type="compositionally biased region" description="Polar residues" evidence="4">
    <location>
        <begin position="1"/>
        <end position="10"/>
    </location>
</feature>
<dbReference type="Pfam" id="PF13249">
    <property type="entry name" value="SQHop_cyclase_N"/>
    <property type="match status" value="1"/>
</dbReference>
<protein>
    <submittedName>
        <fullName evidence="7">Squalene--hopene cyclase</fullName>
        <ecNumber evidence="7">4.2.1.129</ecNumber>
    </submittedName>
</protein>
<proteinExistence type="inferred from homology"/>
<keyword evidence="8" id="KW-1185">Reference proteome</keyword>
<dbReference type="InterPro" id="IPR018333">
    <property type="entry name" value="Squalene_cyclase"/>
</dbReference>
<dbReference type="GO" id="GO:0005811">
    <property type="term" value="C:lipid droplet"/>
    <property type="evidence" value="ECO:0007669"/>
    <property type="project" value="InterPro"/>
</dbReference>
<dbReference type="InterPro" id="IPR032697">
    <property type="entry name" value="SQ_cyclase_N"/>
</dbReference>
<dbReference type="Pfam" id="PF13243">
    <property type="entry name" value="SQHop_cyclase_C"/>
    <property type="match status" value="1"/>
</dbReference>
<dbReference type="PANTHER" id="PTHR11764">
    <property type="entry name" value="TERPENE CYCLASE/MUTASE FAMILY MEMBER"/>
    <property type="match status" value="1"/>
</dbReference>
<feature type="domain" description="Squalene cyclase N-terminal" evidence="6">
    <location>
        <begin position="104"/>
        <end position="246"/>
    </location>
</feature>
<dbReference type="Gene3D" id="1.50.10.20">
    <property type="match status" value="2"/>
</dbReference>
<dbReference type="OrthoDB" id="9758578at2"/>
<dbReference type="GO" id="GO:0016866">
    <property type="term" value="F:intramolecular transferase activity"/>
    <property type="evidence" value="ECO:0007669"/>
    <property type="project" value="InterPro"/>
</dbReference>
<gene>
    <name evidence="7" type="primary">shc_1</name>
    <name evidence="7" type="ORF">V22_12590</name>
</gene>
<dbReference type="InterPro" id="IPR032696">
    <property type="entry name" value="SQ_cyclase_C"/>
</dbReference>
<feature type="domain" description="Squalene cyclase C-terminal" evidence="5">
    <location>
        <begin position="321"/>
        <end position="608"/>
    </location>
</feature>
<feature type="region of interest" description="Disordered" evidence="4">
    <location>
        <begin position="1"/>
        <end position="20"/>
    </location>
</feature>
<evidence type="ECO:0000256" key="2">
    <source>
        <dbReference type="ARBA" id="ARBA00009755"/>
    </source>
</evidence>
<dbReference type="KEGG" id="chya:V22_12590"/>
<evidence type="ECO:0000313" key="7">
    <source>
        <dbReference type="EMBL" id="QDT64029.1"/>
    </source>
</evidence>
<dbReference type="GO" id="GO:0016104">
    <property type="term" value="P:triterpenoid biosynthetic process"/>
    <property type="evidence" value="ECO:0007669"/>
    <property type="project" value="InterPro"/>
</dbReference>
<accession>A0A517T6N0</accession>
<evidence type="ECO:0000256" key="1">
    <source>
        <dbReference type="ARBA" id="ARBA00004999"/>
    </source>
</evidence>
<comment type="pathway">
    <text evidence="1">Secondary metabolite biosynthesis; hopanoid biosynthesis.</text>
</comment>
<organism evidence="7 8">
    <name type="scientific">Calycomorphotria hydatis</name>
    <dbReference type="NCBI Taxonomy" id="2528027"/>
    <lineage>
        <taxon>Bacteria</taxon>
        <taxon>Pseudomonadati</taxon>
        <taxon>Planctomycetota</taxon>
        <taxon>Planctomycetia</taxon>
        <taxon>Planctomycetales</taxon>
        <taxon>Planctomycetaceae</taxon>
        <taxon>Calycomorphotria</taxon>
    </lineage>
</organism>
<dbReference type="AlphaFoldDB" id="A0A517T6N0"/>
<name>A0A517T6N0_9PLAN</name>
<keyword evidence="3" id="KW-0677">Repeat</keyword>
<evidence type="ECO:0000313" key="8">
    <source>
        <dbReference type="Proteomes" id="UP000319976"/>
    </source>
</evidence>
<dbReference type="PANTHER" id="PTHR11764:SF20">
    <property type="entry name" value="LANOSTEROL SYNTHASE"/>
    <property type="match status" value="1"/>
</dbReference>
<dbReference type="SUPFAM" id="SSF48239">
    <property type="entry name" value="Terpenoid cyclases/Protein prenyltransferases"/>
    <property type="match status" value="2"/>
</dbReference>
<evidence type="ECO:0000259" key="6">
    <source>
        <dbReference type="Pfam" id="PF13249"/>
    </source>
</evidence>
<dbReference type="EMBL" id="CP036316">
    <property type="protein sequence ID" value="QDT64029.1"/>
    <property type="molecule type" value="Genomic_DNA"/>
</dbReference>
<keyword evidence="7" id="KW-0456">Lyase</keyword>
<sequence length="642" mass="70818">MHSATDSISIPFTDESIDHADDSISETGVSQKRLTQATVTAQQQLLAERQGHGAWTGELSTSALSTATAIMAMEQVRIAVRSSRVMQSDESVELPATETLFALMANGADWLAGHQNSDGGWGDTTKSLSNISTTMLCRAALKVADEDRFDEEIWMAERYIQKAGGVKAVIERYGNDRTFSTPILMHCALAGLVDWSEVPQLPFELACVPATFYRWLKLPVVSYALPALIAIGIVRHHHRPTRNLPLRWLRNALTPLALKILNRIQPTNGGFLEATPLTSFVTMSLAASGHVLYPVSKLGLKFILNSKRADGSWPIDTNLATWVTTLSINALDEDLPDESHAALREFLLKQQYREVHPYTQAAPGGWAWTDLPGGVPDADDTPGAILALLKLIDYEELGDVGNTDREALALGVHWLLDQQNADGGWPTFCRGWGALPFDRSASDITAHCLRALHAWRQSAASYQHPFRAEVDTAIRSGFAYLQSTQQADGSWLPLWFGNQHAADETNPTYGTSRVLLAYEVLEMQHEQAAERGYEYLRRIQNADGGWGGIADTPSSVEESALAVEALAGAMDEDESLDRGVNWLIERVEADTFCETSPIGFYFAKLWYFEKLYPMTSTASALRRAGQRLRKVPVVGEDSRMPK</sequence>
<dbReference type="Proteomes" id="UP000319976">
    <property type="component" value="Chromosome"/>
</dbReference>
<dbReference type="GO" id="GO:0016829">
    <property type="term" value="F:lyase activity"/>
    <property type="evidence" value="ECO:0007669"/>
    <property type="project" value="UniProtKB-KW"/>
</dbReference>
<evidence type="ECO:0000256" key="4">
    <source>
        <dbReference type="SAM" id="MobiDB-lite"/>
    </source>
</evidence>
<reference evidence="7 8" key="1">
    <citation type="submission" date="2019-02" db="EMBL/GenBank/DDBJ databases">
        <title>Deep-cultivation of Planctomycetes and their phenomic and genomic characterization uncovers novel biology.</title>
        <authorList>
            <person name="Wiegand S."/>
            <person name="Jogler M."/>
            <person name="Boedeker C."/>
            <person name="Pinto D."/>
            <person name="Vollmers J."/>
            <person name="Rivas-Marin E."/>
            <person name="Kohn T."/>
            <person name="Peeters S.H."/>
            <person name="Heuer A."/>
            <person name="Rast P."/>
            <person name="Oberbeckmann S."/>
            <person name="Bunk B."/>
            <person name="Jeske O."/>
            <person name="Meyerdierks A."/>
            <person name="Storesund J.E."/>
            <person name="Kallscheuer N."/>
            <person name="Luecker S."/>
            <person name="Lage O.M."/>
            <person name="Pohl T."/>
            <person name="Merkel B.J."/>
            <person name="Hornburger P."/>
            <person name="Mueller R.-W."/>
            <person name="Bruemmer F."/>
            <person name="Labrenz M."/>
            <person name="Spormann A.M."/>
            <person name="Op den Camp H."/>
            <person name="Overmann J."/>
            <person name="Amann R."/>
            <person name="Jetten M.S.M."/>
            <person name="Mascher T."/>
            <person name="Medema M.H."/>
            <person name="Devos D.P."/>
            <person name="Kaster A.-K."/>
            <person name="Ovreas L."/>
            <person name="Rohde M."/>
            <person name="Galperin M.Y."/>
            <person name="Jogler C."/>
        </authorList>
    </citation>
    <scope>NUCLEOTIDE SEQUENCE [LARGE SCALE GENOMIC DNA]</scope>
    <source>
        <strain evidence="7 8">V22</strain>
    </source>
</reference>